<gene>
    <name evidence="1" type="ORF">N0F65_010933</name>
</gene>
<reference evidence="1" key="2">
    <citation type="journal article" date="2023" name="Microbiol Resour">
        <title>Decontamination and Annotation of the Draft Genome Sequence of the Oomycete Lagenidium giganteum ARSEF 373.</title>
        <authorList>
            <person name="Morgan W.R."/>
            <person name="Tartar A."/>
        </authorList>
    </citation>
    <scope>NUCLEOTIDE SEQUENCE</scope>
    <source>
        <strain evidence="1">ARSEF 373</strain>
    </source>
</reference>
<keyword evidence="2" id="KW-1185">Reference proteome</keyword>
<dbReference type="AlphaFoldDB" id="A0AAV2YWM4"/>
<name>A0AAV2YWM4_9STRA</name>
<evidence type="ECO:0000313" key="1">
    <source>
        <dbReference type="EMBL" id="DAZ99047.1"/>
    </source>
</evidence>
<accession>A0AAV2YWM4</accession>
<dbReference type="EMBL" id="DAKRPA010000091">
    <property type="protein sequence ID" value="DAZ99047.1"/>
    <property type="molecule type" value="Genomic_DNA"/>
</dbReference>
<protein>
    <submittedName>
        <fullName evidence="1">Uncharacterized protein</fullName>
    </submittedName>
</protein>
<proteinExistence type="predicted"/>
<dbReference type="Proteomes" id="UP001146120">
    <property type="component" value="Unassembled WGS sequence"/>
</dbReference>
<comment type="caution">
    <text evidence="1">The sequence shown here is derived from an EMBL/GenBank/DDBJ whole genome shotgun (WGS) entry which is preliminary data.</text>
</comment>
<evidence type="ECO:0000313" key="2">
    <source>
        <dbReference type="Proteomes" id="UP001146120"/>
    </source>
</evidence>
<reference evidence="1" key="1">
    <citation type="submission" date="2022-11" db="EMBL/GenBank/DDBJ databases">
        <authorList>
            <person name="Morgan W.R."/>
            <person name="Tartar A."/>
        </authorList>
    </citation>
    <scope>NUCLEOTIDE SEQUENCE</scope>
    <source>
        <strain evidence="1">ARSEF 373</strain>
    </source>
</reference>
<sequence>MILGSSDGLKYTPFVVAKAPLSKVTETRVENARYRLGYGPIVWAEIQEIEANSDVVIQ</sequence>
<organism evidence="1 2">
    <name type="scientific">Lagenidium giganteum</name>
    <dbReference type="NCBI Taxonomy" id="4803"/>
    <lineage>
        <taxon>Eukaryota</taxon>
        <taxon>Sar</taxon>
        <taxon>Stramenopiles</taxon>
        <taxon>Oomycota</taxon>
        <taxon>Peronosporomycetes</taxon>
        <taxon>Pythiales</taxon>
        <taxon>Pythiaceae</taxon>
    </lineage>
</organism>